<accession>A0A9N8Z9W8</accession>
<dbReference type="EMBL" id="CAJVPI010000128">
    <property type="protein sequence ID" value="CAG8485782.1"/>
    <property type="molecule type" value="Genomic_DNA"/>
</dbReference>
<protein>
    <submittedName>
        <fullName evidence="2">5691_t:CDS:1</fullName>
    </submittedName>
</protein>
<feature type="compositionally biased region" description="Basic and acidic residues" evidence="1">
    <location>
        <begin position="289"/>
        <end position="298"/>
    </location>
</feature>
<gene>
    <name evidence="2" type="ORF">PBRASI_LOCUS1823</name>
</gene>
<sequence>MLSRRHLYPELGITLLEARKGTRIWFDRYVGRDMNAHSRGMPLYELKMEAGNVEKPNISKTKIITSDAGGESDTSDSMGRADVQPGSFINPLLSMIKAHISTIYPTSERDQEIHITAYFGKELFFNIPNECQGDFFTYDDWRSVKRDGDEGMRSSYQHSCNLFEGYGKIERMDLDFMRSNGMRMRHGYDINENSLSVTIYFRDEGDEWKVKLKYDDKEARWKPTKLVRSLRRVILLDIISATGAPDVRFTVKTQKRVPISEKIDNIIKEVQQDKNKESRGSAESSESSADARGEDKYQSGRMRIVNNHDGGNPHFTLEDEKGKRGQRQLTFSIEDFKGKLSVTRIEEILTKQKFSTDTYRLLLCRTLYSAVTGHISQNLNVKMKHYKWVDLKCPQESSTDDDSDDDDADKRRTENLQRKVHALTRSIEDGVMFARVLCKKIAKL</sequence>
<proteinExistence type="predicted"/>
<organism evidence="2 3">
    <name type="scientific">Paraglomus brasilianum</name>
    <dbReference type="NCBI Taxonomy" id="144538"/>
    <lineage>
        <taxon>Eukaryota</taxon>
        <taxon>Fungi</taxon>
        <taxon>Fungi incertae sedis</taxon>
        <taxon>Mucoromycota</taxon>
        <taxon>Glomeromycotina</taxon>
        <taxon>Glomeromycetes</taxon>
        <taxon>Paraglomerales</taxon>
        <taxon>Paraglomeraceae</taxon>
        <taxon>Paraglomus</taxon>
    </lineage>
</organism>
<evidence type="ECO:0000313" key="3">
    <source>
        <dbReference type="Proteomes" id="UP000789739"/>
    </source>
</evidence>
<evidence type="ECO:0000256" key="1">
    <source>
        <dbReference type="SAM" id="MobiDB-lite"/>
    </source>
</evidence>
<dbReference type="OrthoDB" id="2345570at2759"/>
<evidence type="ECO:0000313" key="2">
    <source>
        <dbReference type="EMBL" id="CAG8485782.1"/>
    </source>
</evidence>
<dbReference type="Proteomes" id="UP000789739">
    <property type="component" value="Unassembled WGS sequence"/>
</dbReference>
<feature type="compositionally biased region" description="Basic and acidic residues" evidence="1">
    <location>
        <begin position="270"/>
        <end position="280"/>
    </location>
</feature>
<name>A0A9N8Z9W8_9GLOM</name>
<dbReference type="AlphaFoldDB" id="A0A9N8Z9W8"/>
<feature type="region of interest" description="Disordered" evidence="1">
    <location>
        <begin position="270"/>
        <end position="323"/>
    </location>
</feature>
<keyword evidence="3" id="KW-1185">Reference proteome</keyword>
<reference evidence="2" key="1">
    <citation type="submission" date="2021-06" db="EMBL/GenBank/DDBJ databases">
        <authorList>
            <person name="Kallberg Y."/>
            <person name="Tangrot J."/>
            <person name="Rosling A."/>
        </authorList>
    </citation>
    <scope>NUCLEOTIDE SEQUENCE</scope>
    <source>
        <strain evidence="2">BR232B</strain>
    </source>
</reference>
<comment type="caution">
    <text evidence="2">The sequence shown here is derived from an EMBL/GenBank/DDBJ whole genome shotgun (WGS) entry which is preliminary data.</text>
</comment>